<feature type="region of interest" description="Disordered" evidence="1">
    <location>
        <begin position="62"/>
        <end position="103"/>
    </location>
</feature>
<gene>
    <name evidence="2" type="ORF">C8F04DRAFT_1331866</name>
</gene>
<feature type="compositionally biased region" description="Polar residues" evidence="1">
    <location>
        <begin position="66"/>
        <end position="90"/>
    </location>
</feature>
<keyword evidence="3" id="KW-1185">Reference proteome</keyword>
<sequence>MSTPASSLPEVPYAESDLKNTKKPGLVAIVKRQAAKWPGPDVYDAKATTVRRLKAVLLDSRYGFTRPSSPSTQDNSPPMSPLTQNDNGTPRATPEPQTPATLTRPVKLLIQDARTSTKMAQTVPLVVVVDHDDSGPGEWQAGLHDLLSRLQDSNSAIIGPVRISYRDPVDTEYWVPFIKVTTSTPLEEVQTEPTLVSIPSSLSLELRVEHVSFALILASLWLMYNFKADLDTIHPNTASSAVLFDMDDPAWKPLEHARSRTSIKDSSKKKDDDNDVEWLKGKFETLPGYQEFRDNQRKVQTNPGIVRSWGFIANASETYFGKVSHVQGRKKIQQASINKALRLGSSAVSEAKNATRILKLYGPGGTSPAREVIDRVNLIEDPPQGAAALYPFLRDWAKEHNMDSTEE</sequence>
<evidence type="ECO:0000256" key="1">
    <source>
        <dbReference type="SAM" id="MobiDB-lite"/>
    </source>
</evidence>
<comment type="caution">
    <text evidence="2">The sequence shown here is derived from an EMBL/GenBank/DDBJ whole genome shotgun (WGS) entry which is preliminary data.</text>
</comment>
<organism evidence="2 3">
    <name type="scientific">Mycena alexandri</name>
    <dbReference type="NCBI Taxonomy" id="1745969"/>
    <lineage>
        <taxon>Eukaryota</taxon>
        <taxon>Fungi</taxon>
        <taxon>Dikarya</taxon>
        <taxon>Basidiomycota</taxon>
        <taxon>Agaricomycotina</taxon>
        <taxon>Agaricomycetes</taxon>
        <taxon>Agaricomycetidae</taxon>
        <taxon>Agaricales</taxon>
        <taxon>Marasmiineae</taxon>
        <taxon>Mycenaceae</taxon>
        <taxon>Mycena</taxon>
    </lineage>
</organism>
<accession>A0AAD6WMB0</accession>
<name>A0AAD6WMB0_9AGAR</name>
<evidence type="ECO:0000313" key="3">
    <source>
        <dbReference type="Proteomes" id="UP001218188"/>
    </source>
</evidence>
<protein>
    <submittedName>
        <fullName evidence="2">Uncharacterized protein</fullName>
    </submittedName>
</protein>
<feature type="region of interest" description="Disordered" evidence="1">
    <location>
        <begin position="1"/>
        <end position="25"/>
    </location>
</feature>
<proteinExistence type="predicted"/>
<evidence type="ECO:0000313" key="2">
    <source>
        <dbReference type="EMBL" id="KAJ7017765.1"/>
    </source>
</evidence>
<dbReference type="EMBL" id="JARJCM010000380">
    <property type="protein sequence ID" value="KAJ7017765.1"/>
    <property type="molecule type" value="Genomic_DNA"/>
</dbReference>
<dbReference type="AlphaFoldDB" id="A0AAD6WMB0"/>
<dbReference type="Proteomes" id="UP001218188">
    <property type="component" value="Unassembled WGS sequence"/>
</dbReference>
<reference evidence="2" key="1">
    <citation type="submission" date="2023-03" db="EMBL/GenBank/DDBJ databases">
        <title>Massive genome expansion in bonnet fungi (Mycena s.s.) driven by repeated elements and novel gene families across ecological guilds.</title>
        <authorList>
            <consortium name="Lawrence Berkeley National Laboratory"/>
            <person name="Harder C.B."/>
            <person name="Miyauchi S."/>
            <person name="Viragh M."/>
            <person name="Kuo A."/>
            <person name="Thoen E."/>
            <person name="Andreopoulos B."/>
            <person name="Lu D."/>
            <person name="Skrede I."/>
            <person name="Drula E."/>
            <person name="Henrissat B."/>
            <person name="Morin E."/>
            <person name="Kohler A."/>
            <person name="Barry K."/>
            <person name="LaButti K."/>
            <person name="Morin E."/>
            <person name="Salamov A."/>
            <person name="Lipzen A."/>
            <person name="Mereny Z."/>
            <person name="Hegedus B."/>
            <person name="Baldrian P."/>
            <person name="Stursova M."/>
            <person name="Weitz H."/>
            <person name="Taylor A."/>
            <person name="Grigoriev I.V."/>
            <person name="Nagy L.G."/>
            <person name="Martin F."/>
            <person name="Kauserud H."/>
        </authorList>
    </citation>
    <scope>NUCLEOTIDE SEQUENCE</scope>
    <source>
        <strain evidence="2">CBHHK200</strain>
    </source>
</reference>